<feature type="domain" description="Tail specific protease" evidence="1">
    <location>
        <begin position="228"/>
        <end position="482"/>
    </location>
</feature>
<name>A0A1I3D8U5_9FLAO</name>
<dbReference type="Pfam" id="PF03572">
    <property type="entry name" value="Peptidase_S41"/>
    <property type="match status" value="1"/>
</dbReference>
<dbReference type="AlphaFoldDB" id="A0A1I3D8U5"/>
<dbReference type="PROSITE" id="PS51257">
    <property type="entry name" value="PROKAR_LIPOPROTEIN"/>
    <property type="match status" value="1"/>
</dbReference>
<accession>A0A1I3D8U5</accession>
<dbReference type="Gene3D" id="3.90.226.10">
    <property type="entry name" value="2-enoyl-CoA Hydratase, Chain A, domain 1"/>
    <property type="match status" value="1"/>
</dbReference>
<dbReference type="GO" id="GO:0006508">
    <property type="term" value="P:proteolysis"/>
    <property type="evidence" value="ECO:0007669"/>
    <property type="project" value="UniProtKB-KW"/>
</dbReference>
<proteinExistence type="predicted"/>
<keyword evidence="2" id="KW-0645">Protease</keyword>
<reference evidence="2 3" key="1">
    <citation type="submission" date="2016-10" db="EMBL/GenBank/DDBJ databases">
        <authorList>
            <person name="de Groot N.N."/>
        </authorList>
    </citation>
    <scope>NUCLEOTIDE SEQUENCE [LARGE SCALE GENOMIC DNA]</scope>
    <source>
        <strain evidence="2 3">DSM 26000</strain>
    </source>
</reference>
<dbReference type="RefSeq" id="WP_143093332.1">
    <property type="nucleotide sequence ID" value="NZ_FOQT01000001.1"/>
</dbReference>
<dbReference type="SMART" id="SM00245">
    <property type="entry name" value="TSPc"/>
    <property type="match status" value="1"/>
</dbReference>
<dbReference type="STRING" id="1125876.SAMN05443292_0324"/>
<protein>
    <submittedName>
        <fullName evidence="2">C-terminal processing protease CtpA/Prc, contains a PDZ domain</fullName>
    </submittedName>
</protein>
<dbReference type="GO" id="GO:0008236">
    <property type="term" value="F:serine-type peptidase activity"/>
    <property type="evidence" value="ECO:0007669"/>
    <property type="project" value="InterPro"/>
</dbReference>
<keyword evidence="3" id="KW-1185">Reference proteome</keyword>
<evidence type="ECO:0000259" key="1">
    <source>
        <dbReference type="SMART" id="SM00245"/>
    </source>
</evidence>
<organism evidence="2 3">
    <name type="scientific">Halpernia frigidisoli</name>
    <dbReference type="NCBI Taxonomy" id="1125876"/>
    <lineage>
        <taxon>Bacteria</taxon>
        <taxon>Pseudomonadati</taxon>
        <taxon>Bacteroidota</taxon>
        <taxon>Flavobacteriia</taxon>
        <taxon>Flavobacteriales</taxon>
        <taxon>Weeksellaceae</taxon>
        <taxon>Chryseobacterium group</taxon>
        <taxon>Halpernia</taxon>
    </lineage>
</organism>
<dbReference type="SUPFAM" id="SSF52096">
    <property type="entry name" value="ClpP/crotonase"/>
    <property type="match status" value="1"/>
</dbReference>
<evidence type="ECO:0000313" key="3">
    <source>
        <dbReference type="Proteomes" id="UP000198931"/>
    </source>
</evidence>
<evidence type="ECO:0000313" key="2">
    <source>
        <dbReference type="EMBL" id="SFH83164.1"/>
    </source>
</evidence>
<dbReference type="PANTHER" id="PTHR32060">
    <property type="entry name" value="TAIL-SPECIFIC PROTEASE"/>
    <property type="match status" value="1"/>
</dbReference>
<dbReference type="InterPro" id="IPR029045">
    <property type="entry name" value="ClpP/crotonase-like_dom_sf"/>
</dbReference>
<gene>
    <name evidence="2" type="ORF">SAMN05443292_0324</name>
</gene>
<keyword evidence="2" id="KW-0378">Hydrolase</keyword>
<sequence length="507" mass="58700">MKKTVYFLIVCLFTSCVSVKNYNENLEKPIAADKLKEDVNFAYLKLHQFHPNLYWYISKDSLDYKFDSLKTTINKPLKPLEFYLKLEPVVAKIREGHLRVTIPTRRLTKKEQKYLLTQKGLFGRYNFAIDGDQLFVLDNAEKVPNMQVGTEILKINDHPTLDYLKKYRKLITSDGKNQTFQKYYLAKSWSSFFTYENGILDSVKLETKYQNEIKTFYLKREKISKVEKKVEKVEVKKKQQQNKNSDYNVARKLYNRSLTFEKKDSSIAFMKINSFSNTRSAKFYKESFATLKKAKTKYLIIDMRNNFGGSVAEINNLYSYLTDEKLKFLNDIEVTSNKSMYHADYFNQVPNLIKPLAAIAYPFYLVGTAFSNKEKDGKHYLRANYKIRKIKEDNFKGKLYVLINGGSFSAASILPSKLKGDKRAFLVGEETGGANDGSVAGRYSTITLPNSKLKLPISLMLFQPNITFTNTEKGVVPDKEIIPTISEVLQKKDIELEWILNDIANQK</sequence>
<dbReference type="PANTHER" id="PTHR32060:SF22">
    <property type="entry name" value="CARBOXYL-TERMINAL-PROCESSING PEPTIDASE 3, CHLOROPLASTIC"/>
    <property type="match status" value="1"/>
</dbReference>
<dbReference type="GO" id="GO:0004175">
    <property type="term" value="F:endopeptidase activity"/>
    <property type="evidence" value="ECO:0007669"/>
    <property type="project" value="TreeGrafter"/>
</dbReference>
<dbReference type="Proteomes" id="UP000198931">
    <property type="component" value="Unassembled WGS sequence"/>
</dbReference>
<dbReference type="EMBL" id="FOQT01000001">
    <property type="protein sequence ID" value="SFH83164.1"/>
    <property type="molecule type" value="Genomic_DNA"/>
</dbReference>
<dbReference type="OrthoDB" id="5480566at2"/>
<dbReference type="InterPro" id="IPR005151">
    <property type="entry name" value="Tail-specific_protease"/>
</dbReference>